<evidence type="ECO:0000313" key="2">
    <source>
        <dbReference type="Proteomes" id="UP000186698"/>
    </source>
</evidence>
<protein>
    <submittedName>
        <fullName evidence="3">Uncharacterized protein LOC121394223 isoform X3</fullName>
    </submittedName>
</protein>
<proteinExistence type="predicted"/>
<reference evidence="3" key="1">
    <citation type="submission" date="2025-08" db="UniProtKB">
        <authorList>
            <consortium name="RefSeq"/>
        </authorList>
    </citation>
    <scope>IDENTIFICATION</scope>
    <source>
        <strain evidence="3">J_2021</strain>
        <tissue evidence="3">Erythrocytes</tissue>
    </source>
</reference>
<evidence type="ECO:0000313" key="3">
    <source>
        <dbReference type="RefSeq" id="XP_041420514.1"/>
    </source>
</evidence>
<gene>
    <name evidence="3" type="primary">LOC121394223</name>
</gene>
<evidence type="ECO:0000256" key="1">
    <source>
        <dbReference type="SAM" id="MobiDB-lite"/>
    </source>
</evidence>
<accession>A0A8J1KW88</accession>
<dbReference type="GeneID" id="121394223"/>
<dbReference type="RefSeq" id="XP_041420514.1">
    <property type="nucleotide sequence ID" value="XM_041564580.1"/>
</dbReference>
<keyword evidence="2" id="KW-1185">Reference proteome</keyword>
<sequence>MATGVQSTEAFTVFTKDDVNRILFTETFKDTFGDLGPKESFHELLRLRKREVELHLHGVSLSEYYRERKIPRGFRINNAPTLGRSNPEFCDKWCAILDKCSLELMLHVIEETGRDLRSVRSEILQFETSHIHTISADRDNDWLKRLQDQVSQYKFEILAFKRSKFMRVTQDYKDNTVYRWRHGGRQGTYRRRLPMRRARKPPGYVSSSGDSEEDADASTQAAADAFLSMETPANTALEKGIAVEDANTARGKGRGRPPRYGGRGTRNRQ</sequence>
<dbReference type="AlphaFoldDB" id="A0A8J1KW88"/>
<name>A0A8J1KW88_XENLA</name>
<dbReference type="Proteomes" id="UP000186698">
    <property type="component" value="Chromosome 5S"/>
</dbReference>
<feature type="region of interest" description="Disordered" evidence="1">
    <location>
        <begin position="189"/>
        <end position="269"/>
    </location>
</feature>
<organism evidence="2 3">
    <name type="scientific">Xenopus laevis</name>
    <name type="common">African clawed frog</name>
    <dbReference type="NCBI Taxonomy" id="8355"/>
    <lineage>
        <taxon>Eukaryota</taxon>
        <taxon>Metazoa</taxon>
        <taxon>Chordata</taxon>
        <taxon>Craniata</taxon>
        <taxon>Vertebrata</taxon>
        <taxon>Euteleostomi</taxon>
        <taxon>Amphibia</taxon>
        <taxon>Batrachia</taxon>
        <taxon>Anura</taxon>
        <taxon>Pipoidea</taxon>
        <taxon>Pipidae</taxon>
        <taxon>Xenopodinae</taxon>
        <taxon>Xenopus</taxon>
        <taxon>Xenopus</taxon>
    </lineage>
</organism>
<feature type="compositionally biased region" description="Basic residues" evidence="1">
    <location>
        <begin position="189"/>
        <end position="200"/>
    </location>
</feature>